<feature type="coiled-coil region" evidence="1">
    <location>
        <begin position="25"/>
        <end position="157"/>
    </location>
</feature>
<dbReference type="OrthoDB" id="428235at2759"/>
<name>A0A812PSW7_9DINO</name>
<dbReference type="Proteomes" id="UP000601435">
    <property type="component" value="Unassembled WGS sequence"/>
</dbReference>
<accession>A0A812PSW7</accession>
<keyword evidence="1" id="KW-0175">Coiled coil</keyword>
<organism evidence="2 3">
    <name type="scientific">Symbiodinium necroappetens</name>
    <dbReference type="NCBI Taxonomy" id="1628268"/>
    <lineage>
        <taxon>Eukaryota</taxon>
        <taxon>Sar</taxon>
        <taxon>Alveolata</taxon>
        <taxon>Dinophyceae</taxon>
        <taxon>Suessiales</taxon>
        <taxon>Symbiodiniaceae</taxon>
        <taxon>Symbiodinium</taxon>
    </lineage>
</organism>
<sequence length="162" mass="18424">STTAGTRAGQLQQLQVEVGHLRTAIATSREEESSAKEEAARLRRQLKEMEDERSQTVHAHGVAVERLSNRLSEVAAEHKSEMDGLKRKVDLLERLHKDSSKECAKLKDDRQAEYDLRELETANKSLAAELKTKEQELMNVKSQLFEVKKEVKELKRADSKKS</sequence>
<dbReference type="AlphaFoldDB" id="A0A812PSW7"/>
<dbReference type="EMBL" id="CAJNJA010016117">
    <property type="protein sequence ID" value="CAE7374510.1"/>
    <property type="molecule type" value="Genomic_DNA"/>
</dbReference>
<proteinExistence type="predicted"/>
<reference evidence="2" key="1">
    <citation type="submission" date="2021-02" db="EMBL/GenBank/DDBJ databases">
        <authorList>
            <person name="Dougan E. K."/>
            <person name="Rhodes N."/>
            <person name="Thang M."/>
            <person name="Chan C."/>
        </authorList>
    </citation>
    <scope>NUCLEOTIDE SEQUENCE</scope>
</reference>
<feature type="non-terminal residue" evidence="2">
    <location>
        <position position="162"/>
    </location>
</feature>
<comment type="caution">
    <text evidence="2">The sequence shown here is derived from an EMBL/GenBank/DDBJ whole genome shotgun (WGS) entry which is preliminary data.</text>
</comment>
<evidence type="ECO:0000313" key="2">
    <source>
        <dbReference type="EMBL" id="CAE7374510.1"/>
    </source>
</evidence>
<protein>
    <submittedName>
        <fullName evidence="2">Uncharacterized protein</fullName>
    </submittedName>
</protein>
<gene>
    <name evidence="2" type="ORF">SNEC2469_LOCUS10089</name>
</gene>
<evidence type="ECO:0000313" key="3">
    <source>
        <dbReference type="Proteomes" id="UP000601435"/>
    </source>
</evidence>
<evidence type="ECO:0000256" key="1">
    <source>
        <dbReference type="SAM" id="Coils"/>
    </source>
</evidence>
<keyword evidence="3" id="KW-1185">Reference proteome</keyword>